<name>A0ABY9WK28_9BACT</name>
<keyword evidence="3 4" id="KW-0408">Iron</keyword>
<accession>A0ABY9WK28</accession>
<evidence type="ECO:0000256" key="4">
    <source>
        <dbReference type="PROSITE-ProRule" id="PRU00433"/>
    </source>
</evidence>
<proteinExistence type="predicted"/>
<evidence type="ECO:0000256" key="5">
    <source>
        <dbReference type="SAM" id="MobiDB-lite"/>
    </source>
</evidence>
<feature type="region of interest" description="Disordered" evidence="5">
    <location>
        <begin position="38"/>
        <end position="75"/>
    </location>
</feature>
<keyword evidence="2 4" id="KW-0479">Metal-binding</keyword>
<sequence length="753" mass="81689">MKTRPPSTGRERALMQTHPVTVLPALFAAILSLTACSGGADSKTSDTPSQADPAPATPSGAAPISEPAPVPLDAPGLGATDYVPLHAAGTQVLEQIQYREADGTLVTLAGFRPTNRHARERGEPWFEPDIGPGNYFTFPTWYFQNRTFGLLIRDQVPAGRSRIEISLRVNDGTFINTGLSAFRRDDPNIRDYGWKMNVGFQNPKEGGKNICHATSAREDCMVVITDNWRAPQPGTPFKVGDVIELAPAPFLPHTPDNKALIDGGGSRYYSFEQLYQVGVGMRAWYGVAPILDSVPLPDSTLLGGEASVSYNYSEEPHRVFQQMANNIGIENTKRFVEGRRLFHTSFVDGKHSESPDINPVFTKHAGQLGPRFNNIRCIACHTLNGRSAVPTLGSRLDTMTIETAAASSTSGVTPDPTYGLNVQQQAKAVGAPDYSVSVQSYTKTMHTLPDGETVELQTPVYAFKGPVPAQYSVRQAPQVIGLGLLEAVDESTILSLADPNDANGDGVRGVPNWTLNPETGSRHLGRFGWKASKATLRHQAGIALLKDLGVTSPVYKSLDCQRGVANCNATTAETAISETELERLASYISLLGVPAQRSLRSGYPDGMRVSPEHDVNPTQINRGSALFAQVQCVACHTAQMKTGANHPLAELRNQTIRPYTDLLLHDMGPWLADTLTEGQAGPRMWRTPPLWGMGSLKYVQGGAQNVRYLHDGRARTLMEAIAWHGGEAENSRNQFEALSKDDRAAVLAFLESL</sequence>
<dbReference type="Proteomes" id="UP001611383">
    <property type="component" value="Chromosome"/>
</dbReference>
<dbReference type="PROSITE" id="PS51007">
    <property type="entry name" value="CYTC"/>
    <property type="match status" value="1"/>
</dbReference>
<dbReference type="Pfam" id="PF06537">
    <property type="entry name" value="DHOR"/>
    <property type="match status" value="2"/>
</dbReference>
<dbReference type="Gene3D" id="1.10.760.10">
    <property type="entry name" value="Cytochrome c-like domain"/>
    <property type="match status" value="1"/>
</dbReference>
<dbReference type="EMBL" id="CP043494">
    <property type="protein sequence ID" value="WNG44176.1"/>
    <property type="molecule type" value="Genomic_DNA"/>
</dbReference>
<evidence type="ECO:0000259" key="6">
    <source>
        <dbReference type="PROSITE" id="PS51007"/>
    </source>
</evidence>
<dbReference type="PANTHER" id="PTHR30600:SF4">
    <property type="entry name" value="CYTOCHROME C DOMAIN-CONTAINING PROTEIN"/>
    <property type="match status" value="1"/>
</dbReference>
<evidence type="ECO:0000313" key="8">
    <source>
        <dbReference type="Proteomes" id="UP001611383"/>
    </source>
</evidence>
<reference evidence="7 8" key="1">
    <citation type="submission" date="2019-08" db="EMBL/GenBank/DDBJ databases">
        <title>Archangium and Cystobacter genomes.</title>
        <authorList>
            <person name="Chen I.-C.K."/>
            <person name="Wielgoss S."/>
        </authorList>
    </citation>
    <scope>NUCLEOTIDE SEQUENCE [LARGE SCALE GENOMIC DNA]</scope>
    <source>
        <strain evidence="7 8">Cbm 6</strain>
    </source>
</reference>
<protein>
    <submittedName>
        <fullName evidence="7">C-type cytochrome</fullName>
    </submittedName>
</protein>
<evidence type="ECO:0000256" key="1">
    <source>
        <dbReference type="ARBA" id="ARBA00022617"/>
    </source>
</evidence>
<dbReference type="InterPro" id="IPR036909">
    <property type="entry name" value="Cyt_c-like_dom_sf"/>
</dbReference>
<dbReference type="SUPFAM" id="SSF46626">
    <property type="entry name" value="Cytochrome c"/>
    <property type="match status" value="1"/>
</dbReference>
<evidence type="ECO:0000256" key="2">
    <source>
        <dbReference type="ARBA" id="ARBA00022723"/>
    </source>
</evidence>
<dbReference type="InterPro" id="IPR009056">
    <property type="entry name" value="Cyt_c-like_dom"/>
</dbReference>
<evidence type="ECO:0000313" key="7">
    <source>
        <dbReference type="EMBL" id="WNG44176.1"/>
    </source>
</evidence>
<dbReference type="InterPro" id="IPR010538">
    <property type="entry name" value="DHOR"/>
</dbReference>
<keyword evidence="8" id="KW-1185">Reference proteome</keyword>
<dbReference type="InterPro" id="IPR051395">
    <property type="entry name" value="Cytochrome_c_Peroxidase/MauG"/>
</dbReference>
<organism evidence="7 8">
    <name type="scientific">Archangium minus</name>
    <dbReference type="NCBI Taxonomy" id="83450"/>
    <lineage>
        <taxon>Bacteria</taxon>
        <taxon>Pseudomonadati</taxon>
        <taxon>Myxococcota</taxon>
        <taxon>Myxococcia</taxon>
        <taxon>Myxococcales</taxon>
        <taxon>Cystobacterineae</taxon>
        <taxon>Archangiaceae</taxon>
        <taxon>Archangium</taxon>
    </lineage>
</organism>
<feature type="domain" description="Cytochrome c" evidence="6">
    <location>
        <begin position="618"/>
        <end position="753"/>
    </location>
</feature>
<keyword evidence="1 4" id="KW-0349">Heme</keyword>
<dbReference type="PANTHER" id="PTHR30600">
    <property type="entry name" value="CYTOCHROME C PEROXIDASE-RELATED"/>
    <property type="match status" value="1"/>
</dbReference>
<gene>
    <name evidence="7" type="ORF">F0U60_08715</name>
</gene>
<evidence type="ECO:0000256" key="3">
    <source>
        <dbReference type="ARBA" id="ARBA00023004"/>
    </source>
</evidence>